<dbReference type="EMBL" id="SOCP01000014">
    <property type="protein sequence ID" value="TDV44256.1"/>
    <property type="molecule type" value="Genomic_DNA"/>
</dbReference>
<evidence type="ECO:0000313" key="1">
    <source>
        <dbReference type="EMBL" id="TDV44256.1"/>
    </source>
</evidence>
<organism evidence="1 2">
    <name type="scientific">Actinophytocola oryzae</name>
    <dbReference type="NCBI Taxonomy" id="502181"/>
    <lineage>
        <taxon>Bacteria</taxon>
        <taxon>Bacillati</taxon>
        <taxon>Actinomycetota</taxon>
        <taxon>Actinomycetes</taxon>
        <taxon>Pseudonocardiales</taxon>
        <taxon>Pseudonocardiaceae</taxon>
    </lineage>
</organism>
<reference evidence="1 2" key="1">
    <citation type="submission" date="2019-03" db="EMBL/GenBank/DDBJ databases">
        <title>Genomic Encyclopedia of Archaeal and Bacterial Type Strains, Phase II (KMG-II): from individual species to whole genera.</title>
        <authorList>
            <person name="Goeker M."/>
        </authorList>
    </citation>
    <scope>NUCLEOTIDE SEQUENCE [LARGE SCALE GENOMIC DNA]</scope>
    <source>
        <strain evidence="1 2">DSM 45499</strain>
    </source>
</reference>
<sequence>MVDEHVRSCAGRRTWHDDVVAFSRSLRVRAAVAQLALGQLFGVGEHLHGTPPVASHLFNEGTAWNLALGIGLFWPRSGLALRPG</sequence>
<proteinExistence type="predicted"/>
<comment type="caution">
    <text evidence="1">The sequence shown here is derived from an EMBL/GenBank/DDBJ whole genome shotgun (WGS) entry which is preliminary data.</text>
</comment>
<name>A0A4R7V881_9PSEU</name>
<keyword evidence="2" id="KW-1185">Reference proteome</keyword>
<accession>A0A4R7V881</accession>
<dbReference type="AlphaFoldDB" id="A0A4R7V881"/>
<evidence type="ECO:0000313" key="2">
    <source>
        <dbReference type="Proteomes" id="UP000294927"/>
    </source>
</evidence>
<gene>
    <name evidence="1" type="ORF">CLV71_114166</name>
</gene>
<dbReference type="Proteomes" id="UP000294927">
    <property type="component" value="Unassembled WGS sequence"/>
</dbReference>
<protein>
    <submittedName>
        <fullName evidence="1">Uncharacterized protein</fullName>
    </submittedName>
</protein>